<dbReference type="InterPro" id="IPR057326">
    <property type="entry name" value="KR_dom"/>
</dbReference>
<dbReference type="GO" id="GO:0016491">
    <property type="term" value="F:oxidoreductase activity"/>
    <property type="evidence" value="ECO:0007669"/>
    <property type="project" value="UniProtKB-KW"/>
</dbReference>
<dbReference type="InterPro" id="IPR036291">
    <property type="entry name" value="NAD(P)-bd_dom_sf"/>
</dbReference>
<evidence type="ECO:0000256" key="1">
    <source>
        <dbReference type="ARBA" id="ARBA00006484"/>
    </source>
</evidence>
<evidence type="ECO:0000313" key="6">
    <source>
        <dbReference type="EMBL" id="AHM05100.1"/>
    </source>
</evidence>
<evidence type="ECO:0000256" key="4">
    <source>
        <dbReference type="SAM" id="Phobius"/>
    </source>
</evidence>
<reference evidence="6 7" key="1">
    <citation type="submission" date="2013-03" db="EMBL/GenBank/DDBJ databases">
        <authorList>
            <person name="Fiebig A."/>
            <person name="Goeker M."/>
            <person name="Klenk H.-P.P."/>
        </authorList>
    </citation>
    <scope>NUCLEOTIDE SEQUENCE [LARGE SCALE GENOMIC DNA]</scope>
    <source>
        <strain evidence="7">DSM 19469</strain>
    </source>
</reference>
<accession>W8SRE5</accession>
<dbReference type="STRING" id="1294273.roselon_02802"/>
<dbReference type="PATRIC" id="fig|1294273.3.peg.2765"/>
<evidence type="ECO:0000256" key="3">
    <source>
        <dbReference type="SAM" id="MobiDB-lite"/>
    </source>
</evidence>
<dbReference type="PANTHER" id="PTHR44196">
    <property type="entry name" value="DEHYDROGENASE/REDUCTASE SDR FAMILY MEMBER 7B"/>
    <property type="match status" value="1"/>
</dbReference>
<dbReference type="EMBL" id="CP004372">
    <property type="protein sequence ID" value="AHM05100.1"/>
    <property type="molecule type" value="Genomic_DNA"/>
</dbReference>
<feature type="transmembrane region" description="Helical" evidence="4">
    <location>
        <begin position="307"/>
        <end position="329"/>
    </location>
</feature>
<dbReference type="PRINTS" id="PR00081">
    <property type="entry name" value="GDHRDH"/>
</dbReference>
<name>W8SRE5_9RHOB</name>
<evidence type="ECO:0000259" key="5">
    <source>
        <dbReference type="SMART" id="SM00822"/>
    </source>
</evidence>
<evidence type="ECO:0000256" key="2">
    <source>
        <dbReference type="ARBA" id="ARBA00023002"/>
    </source>
</evidence>
<evidence type="ECO:0000313" key="7">
    <source>
        <dbReference type="Proteomes" id="UP000019593"/>
    </source>
</evidence>
<keyword evidence="4" id="KW-0812">Transmembrane</keyword>
<proteinExistence type="inferred from homology"/>
<dbReference type="Proteomes" id="UP000019593">
    <property type="component" value="Chromosome"/>
</dbReference>
<organism evidence="6 7">
    <name type="scientific">Roseicyclus elongatus DSM 19469</name>
    <dbReference type="NCBI Taxonomy" id="1294273"/>
    <lineage>
        <taxon>Bacteria</taxon>
        <taxon>Pseudomonadati</taxon>
        <taxon>Pseudomonadota</taxon>
        <taxon>Alphaproteobacteria</taxon>
        <taxon>Rhodobacterales</taxon>
        <taxon>Roseobacteraceae</taxon>
        <taxon>Roseicyclus</taxon>
    </lineage>
</organism>
<keyword evidence="4" id="KW-0472">Membrane</keyword>
<dbReference type="SMART" id="SM00822">
    <property type="entry name" value="PKS_KR"/>
    <property type="match status" value="1"/>
</dbReference>
<feature type="compositionally biased region" description="Basic and acidic residues" evidence="3">
    <location>
        <begin position="260"/>
        <end position="278"/>
    </location>
</feature>
<feature type="region of interest" description="Disordered" evidence="3">
    <location>
        <begin position="255"/>
        <end position="292"/>
    </location>
</feature>
<dbReference type="OrthoDB" id="9781689at2"/>
<protein>
    <submittedName>
        <fullName evidence="6">Short-chain dehydrogenase/reductase SDR</fullName>
    </submittedName>
</protein>
<dbReference type="PROSITE" id="PS00061">
    <property type="entry name" value="ADH_SHORT"/>
    <property type="match status" value="1"/>
</dbReference>
<dbReference type="RefSeq" id="WP_025312799.1">
    <property type="nucleotide sequence ID" value="NZ_CP004372.1"/>
</dbReference>
<dbReference type="InterPro" id="IPR002347">
    <property type="entry name" value="SDR_fam"/>
</dbReference>
<keyword evidence="4" id="KW-1133">Transmembrane helix</keyword>
<dbReference type="GO" id="GO:0016020">
    <property type="term" value="C:membrane"/>
    <property type="evidence" value="ECO:0007669"/>
    <property type="project" value="TreeGrafter"/>
</dbReference>
<dbReference type="PANTHER" id="PTHR44196:SF1">
    <property type="entry name" value="DEHYDROGENASE_REDUCTASE SDR FAMILY MEMBER 7B"/>
    <property type="match status" value="1"/>
</dbReference>
<feature type="domain" description="Ketoreductase" evidence="5">
    <location>
        <begin position="5"/>
        <end position="188"/>
    </location>
</feature>
<dbReference type="NCBIfam" id="NF005495">
    <property type="entry name" value="PRK07109.1"/>
    <property type="match status" value="1"/>
</dbReference>
<dbReference type="Gene3D" id="3.40.50.720">
    <property type="entry name" value="NAD(P)-binding Rossmann-like Domain"/>
    <property type="match status" value="1"/>
</dbReference>
<dbReference type="InterPro" id="IPR020904">
    <property type="entry name" value="Sc_DH/Rdtase_CS"/>
</dbReference>
<dbReference type="Pfam" id="PF00106">
    <property type="entry name" value="adh_short"/>
    <property type="match status" value="1"/>
</dbReference>
<gene>
    <name evidence="6" type="ORF">roselon_02802</name>
</gene>
<dbReference type="eggNOG" id="COG4221">
    <property type="taxonomic scope" value="Bacteria"/>
</dbReference>
<sequence length="335" mass="35579">MSTEKIAVVAGGTAGVGRATVDALVAEGYKVGVIARGRDRLAEVADAYGARVMTLPVDVGDAREMTRAASAFEEGLGPIDVWINCAMLTSFSPFDRMAPEEFERIVDTTFLGVVNGTRAALSLMKARGVGKIVTVGSGLGYRSVPWQSAYCASKHAINGFLSSVRSELIHNGSEITIGVVQLPAINTPQFDWAKNRLETRPQPAPPIYQPELAARAVLQAVRDGNRELLVGQSVLQLVFGDMVLPDVMDRVLARAGTEQQKSDRPDPGDRPDNLHRPVESIGANARGSYGDSAQDTGLIVDGDQARMGVFFGLPLVALGLGLAVGSAIAKTRLPR</sequence>
<dbReference type="HOGENOM" id="CLU_010194_2_1_5"/>
<dbReference type="SUPFAM" id="SSF51735">
    <property type="entry name" value="NAD(P)-binding Rossmann-fold domains"/>
    <property type="match status" value="1"/>
</dbReference>
<keyword evidence="2" id="KW-0560">Oxidoreductase</keyword>
<comment type="similarity">
    <text evidence="1">Belongs to the short-chain dehydrogenases/reductases (SDR) family.</text>
</comment>
<dbReference type="KEGG" id="red:roselon_02802"/>
<keyword evidence="7" id="KW-1185">Reference proteome</keyword>
<dbReference type="AlphaFoldDB" id="W8SRE5"/>